<comment type="caution">
    <text evidence="1">The sequence shown here is derived from an EMBL/GenBank/DDBJ whole genome shotgun (WGS) entry which is preliminary data.</text>
</comment>
<sequence>MSKYKAKDKVVVKIKYIDKNDDEFPYDVNEKPDGNSWIAESDILGKLEDFQSKPEKIKFTPEMKEEFDELERSLSLISALDEATGALDCWLFHNNLTEIDNLHQCQFARVWADPSFIEVVEPEKREIKIGRQYLQLGHSNVFLIATLLDGTGRKTEFTLNQVKEAEKQLGIQGLQAKWFVAAKESKNE</sequence>
<reference evidence="1 2" key="1">
    <citation type="journal article" date="2015" name="Genome Announc.">
        <title>Expanding the biotechnology potential of lactobacilli through comparative genomics of 213 strains and associated genera.</title>
        <authorList>
            <person name="Sun Z."/>
            <person name="Harris H.M."/>
            <person name="McCann A."/>
            <person name="Guo C."/>
            <person name="Argimon S."/>
            <person name="Zhang W."/>
            <person name="Yang X."/>
            <person name="Jeffery I.B."/>
            <person name="Cooney J.C."/>
            <person name="Kagawa T.F."/>
            <person name="Liu W."/>
            <person name="Song Y."/>
            <person name="Salvetti E."/>
            <person name="Wrobel A."/>
            <person name="Rasinkangas P."/>
            <person name="Parkhill J."/>
            <person name="Rea M.C."/>
            <person name="O'Sullivan O."/>
            <person name="Ritari J."/>
            <person name="Douillard F.P."/>
            <person name="Paul Ross R."/>
            <person name="Yang R."/>
            <person name="Briner A.E."/>
            <person name="Felis G.E."/>
            <person name="de Vos W.M."/>
            <person name="Barrangou R."/>
            <person name="Klaenhammer T.R."/>
            <person name="Caufield P.W."/>
            <person name="Cui Y."/>
            <person name="Zhang H."/>
            <person name="O'Toole P.W."/>
        </authorList>
    </citation>
    <scope>NUCLEOTIDE SEQUENCE [LARGE SCALE GENOMIC DNA]</scope>
    <source>
        <strain evidence="1 2">DSM 19910</strain>
    </source>
</reference>
<keyword evidence="2" id="KW-1185">Reference proteome</keyword>
<gene>
    <name evidence="1" type="ORF">FC81_GL000674</name>
</gene>
<dbReference type="RefSeq" id="WP_057742844.1">
    <property type="nucleotide sequence ID" value="NZ_AZEF01000012.1"/>
</dbReference>
<evidence type="ECO:0000313" key="1">
    <source>
        <dbReference type="EMBL" id="KRL02509.1"/>
    </source>
</evidence>
<protein>
    <submittedName>
        <fullName evidence="1">Uncharacterized protein</fullName>
    </submittedName>
</protein>
<dbReference type="EMBL" id="AZEF01000012">
    <property type="protein sequence ID" value="KRL02509.1"/>
    <property type="molecule type" value="Genomic_DNA"/>
</dbReference>
<name>A0A0R1M3A1_9LACO</name>
<dbReference type="PATRIC" id="fig|1423731.3.peg.692"/>
<proteinExistence type="predicted"/>
<dbReference type="AlphaFoldDB" id="A0A0R1M3A1"/>
<dbReference type="OrthoDB" id="2301693at2"/>
<accession>A0A0R1M3A1</accession>
<evidence type="ECO:0000313" key="2">
    <source>
        <dbReference type="Proteomes" id="UP000051621"/>
    </source>
</evidence>
<organism evidence="1 2">
    <name type="scientific">Liquorilactobacillus capillatus DSM 19910</name>
    <dbReference type="NCBI Taxonomy" id="1423731"/>
    <lineage>
        <taxon>Bacteria</taxon>
        <taxon>Bacillati</taxon>
        <taxon>Bacillota</taxon>
        <taxon>Bacilli</taxon>
        <taxon>Lactobacillales</taxon>
        <taxon>Lactobacillaceae</taxon>
        <taxon>Liquorilactobacillus</taxon>
    </lineage>
</organism>
<dbReference type="STRING" id="1423731.FC81_GL000674"/>
<dbReference type="Proteomes" id="UP000051621">
    <property type="component" value="Unassembled WGS sequence"/>
</dbReference>